<dbReference type="GO" id="GO:0016788">
    <property type="term" value="F:hydrolase activity, acting on ester bonds"/>
    <property type="evidence" value="ECO:0007669"/>
    <property type="project" value="UniProtKB-ARBA"/>
</dbReference>
<keyword evidence="7 11" id="KW-0012">Acyltransferase</keyword>
<reference evidence="11 12" key="1">
    <citation type="submission" date="2019-08" db="EMBL/GenBank/DDBJ databases">
        <title>Luteimonas viscosus sp. nov., isolated from soil of a sunflower field.</title>
        <authorList>
            <person name="Jianli Z."/>
            <person name="Ying Z."/>
        </authorList>
    </citation>
    <scope>NUCLEOTIDE SEQUENCE [LARGE SCALE GENOMIC DNA]</scope>
    <source>
        <strain evidence="11 12">XBU10</strain>
    </source>
</reference>
<keyword evidence="5 8" id="KW-1133">Transmembrane helix</keyword>
<dbReference type="InterPro" id="IPR043968">
    <property type="entry name" value="SGNH"/>
</dbReference>
<dbReference type="GO" id="GO:0009103">
    <property type="term" value="P:lipopolysaccharide biosynthetic process"/>
    <property type="evidence" value="ECO:0007669"/>
    <property type="project" value="TreeGrafter"/>
</dbReference>
<evidence type="ECO:0000256" key="4">
    <source>
        <dbReference type="ARBA" id="ARBA00022692"/>
    </source>
</evidence>
<accession>A0A5D4XT25</accession>
<dbReference type="InterPro" id="IPR002656">
    <property type="entry name" value="Acyl_transf_3_dom"/>
</dbReference>
<feature type="transmembrane region" description="Helical" evidence="8">
    <location>
        <begin position="175"/>
        <end position="192"/>
    </location>
</feature>
<feature type="transmembrane region" description="Helical" evidence="8">
    <location>
        <begin position="268"/>
        <end position="285"/>
    </location>
</feature>
<proteinExistence type="predicted"/>
<keyword evidence="3 11" id="KW-0808">Transferase</keyword>
<feature type="transmembrane region" description="Helical" evidence="8">
    <location>
        <begin position="147"/>
        <end position="168"/>
    </location>
</feature>
<evidence type="ECO:0000313" key="11">
    <source>
        <dbReference type="EMBL" id="TYT27133.1"/>
    </source>
</evidence>
<feature type="transmembrane region" description="Helical" evidence="8">
    <location>
        <begin position="109"/>
        <end position="127"/>
    </location>
</feature>
<feature type="transmembrane region" description="Helical" evidence="8">
    <location>
        <begin position="297"/>
        <end position="314"/>
    </location>
</feature>
<sequence length="801" mass="87990">MLVGASIPHGAGYRPEIDGLRAVAVASVVAYHINKGWLPGGYVGVDIFFVISGFLITSIIWRELQGGTFTLVDFYLRRIRRIIPVMLVVVAVTVLAGVFLLLPEALERLSLSAIFSVASAANIYFWLHLDDDYFAEASDQEPLLHLWSLGVEEQFYMVWPLLLLAVAALRKNRTALALVAASVIAIASFAVAEATNESNPKFSYFMLPARAGELMVGALLALALQRAHSQRWLAMPLAAELLGVAGLAVIGYALFFLDDLSPFPGTNALYPCIGAALVILAGAHSRVLKWLLASRPMVWIGLISYSLYLWHWPILAFIRYFYGMVSATHAAIAVLAMLALAVLSYRFVERPTRRVRWSTVRQTGLLFLLPAACVVIPAFAIAESGGLKAWIESSPAYQQGLARLEASTAPAYRFEYNCQLARHDPDILRKERCVIGATDPRPGAPRILLWGDSHAAHHVGAIGAMAASAGIQVRNATHSSCPPVFGREYGHGKYKRGCTPFREYIRRHINSGEFDVVLMGATWSSYQRQSGFKEDIARTIAEIRRTGTSVVLLGRVPYFASYNRECDMRWLRVGSSGCDRVTTGQKPLEINDYLKSFARAGSGVTYLNLGEAICDDATCRAHLDGKPLYYDKSHLSMDGSRRLGEHMVASGTSAAWVGAMAREGSRKSQGISGVRDQLTHGESFEPAKLTIDLPESLELPFRYHRRFDNGTVGFKGSPAERRVMVEYLGVGPAEVERKMVRALDEKGFSTSARSQRNGVQMIELSRPDGSSVILKITLRMSATAEAPDAVGTLHMTWRGNE</sequence>
<feature type="transmembrane region" description="Helical" evidence="8">
    <location>
        <begin position="81"/>
        <end position="102"/>
    </location>
</feature>
<gene>
    <name evidence="11" type="ORF">FZO89_13175</name>
</gene>
<feature type="transmembrane region" description="Helical" evidence="8">
    <location>
        <begin position="41"/>
        <end position="61"/>
    </location>
</feature>
<evidence type="ECO:0000256" key="1">
    <source>
        <dbReference type="ARBA" id="ARBA00004651"/>
    </source>
</evidence>
<comment type="caution">
    <text evidence="11">The sequence shown here is derived from an EMBL/GenBank/DDBJ whole genome shotgun (WGS) entry which is preliminary data.</text>
</comment>
<dbReference type="Proteomes" id="UP000324973">
    <property type="component" value="Unassembled WGS sequence"/>
</dbReference>
<evidence type="ECO:0000256" key="8">
    <source>
        <dbReference type="SAM" id="Phobius"/>
    </source>
</evidence>
<dbReference type="InterPro" id="IPR036514">
    <property type="entry name" value="SGNH_hydro_sf"/>
</dbReference>
<dbReference type="GO" id="GO:0005886">
    <property type="term" value="C:plasma membrane"/>
    <property type="evidence" value="ECO:0007669"/>
    <property type="project" value="UniProtKB-SubCell"/>
</dbReference>
<evidence type="ECO:0000256" key="3">
    <source>
        <dbReference type="ARBA" id="ARBA00022679"/>
    </source>
</evidence>
<dbReference type="Gene3D" id="3.40.50.1110">
    <property type="entry name" value="SGNH hydrolase"/>
    <property type="match status" value="1"/>
</dbReference>
<dbReference type="EMBL" id="VTFT01000001">
    <property type="protein sequence ID" value="TYT27133.1"/>
    <property type="molecule type" value="Genomic_DNA"/>
</dbReference>
<name>A0A5D4XT25_9GAMM</name>
<comment type="subcellular location">
    <subcellularLocation>
        <location evidence="1">Cell membrane</location>
        <topology evidence="1">Multi-pass membrane protein</topology>
    </subcellularLocation>
</comment>
<dbReference type="Pfam" id="PF19040">
    <property type="entry name" value="SGNH"/>
    <property type="match status" value="1"/>
</dbReference>
<evidence type="ECO:0000256" key="5">
    <source>
        <dbReference type="ARBA" id="ARBA00022989"/>
    </source>
</evidence>
<dbReference type="GO" id="GO:0016747">
    <property type="term" value="F:acyltransferase activity, transferring groups other than amino-acyl groups"/>
    <property type="evidence" value="ECO:0007669"/>
    <property type="project" value="InterPro"/>
</dbReference>
<dbReference type="Pfam" id="PF01757">
    <property type="entry name" value="Acyl_transf_3"/>
    <property type="match status" value="1"/>
</dbReference>
<feature type="domain" description="Acyltransferase 3" evidence="9">
    <location>
        <begin position="15"/>
        <end position="345"/>
    </location>
</feature>
<evidence type="ECO:0000313" key="12">
    <source>
        <dbReference type="Proteomes" id="UP000324973"/>
    </source>
</evidence>
<feature type="transmembrane region" description="Helical" evidence="8">
    <location>
        <begin position="320"/>
        <end position="343"/>
    </location>
</feature>
<keyword evidence="2" id="KW-1003">Cell membrane</keyword>
<dbReference type="InterPro" id="IPR050879">
    <property type="entry name" value="Acyltransferase_3"/>
</dbReference>
<evidence type="ECO:0000259" key="10">
    <source>
        <dbReference type="Pfam" id="PF19040"/>
    </source>
</evidence>
<dbReference type="AlphaFoldDB" id="A0A5D4XT25"/>
<feature type="domain" description="SGNH" evidence="10">
    <location>
        <begin position="418"/>
        <end position="647"/>
    </location>
</feature>
<keyword evidence="6 8" id="KW-0472">Membrane</keyword>
<evidence type="ECO:0000256" key="7">
    <source>
        <dbReference type="ARBA" id="ARBA00023315"/>
    </source>
</evidence>
<evidence type="ECO:0000256" key="2">
    <source>
        <dbReference type="ARBA" id="ARBA00022475"/>
    </source>
</evidence>
<organism evidence="11 12">
    <name type="scientific">Luteimonas viscosa</name>
    <dbReference type="NCBI Taxonomy" id="1132694"/>
    <lineage>
        <taxon>Bacteria</taxon>
        <taxon>Pseudomonadati</taxon>
        <taxon>Pseudomonadota</taxon>
        <taxon>Gammaproteobacteria</taxon>
        <taxon>Lysobacterales</taxon>
        <taxon>Lysobacteraceae</taxon>
        <taxon>Luteimonas</taxon>
    </lineage>
</organism>
<feature type="transmembrane region" description="Helical" evidence="8">
    <location>
        <begin position="364"/>
        <end position="382"/>
    </location>
</feature>
<keyword evidence="4 8" id="KW-0812">Transmembrane</keyword>
<dbReference type="PANTHER" id="PTHR23028:SF53">
    <property type="entry name" value="ACYL_TRANSF_3 DOMAIN-CONTAINING PROTEIN"/>
    <property type="match status" value="1"/>
</dbReference>
<protein>
    <submittedName>
        <fullName evidence="11">Acyltransferase</fullName>
    </submittedName>
</protein>
<feature type="transmembrane region" description="Helical" evidence="8">
    <location>
        <begin position="204"/>
        <end position="224"/>
    </location>
</feature>
<dbReference type="OrthoDB" id="9767863at2"/>
<keyword evidence="12" id="KW-1185">Reference proteome</keyword>
<evidence type="ECO:0000259" key="9">
    <source>
        <dbReference type="Pfam" id="PF01757"/>
    </source>
</evidence>
<feature type="transmembrane region" description="Helical" evidence="8">
    <location>
        <begin position="236"/>
        <end position="256"/>
    </location>
</feature>
<dbReference type="SUPFAM" id="SSF52266">
    <property type="entry name" value="SGNH hydrolase"/>
    <property type="match status" value="1"/>
</dbReference>
<evidence type="ECO:0000256" key="6">
    <source>
        <dbReference type="ARBA" id="ARBA00023136"/>
    </source>
</evidence>
<dbReference type="PANTHER" id="PTHR23028">
    <property type="entry name" value="ACETYLTRANSFERASE"/>
    <property type="match status" value="1"/>
</dbReference>